<protein>
    <submittedName>
        <fullName evidence="2">Uncharacterized protein</fullName>
    </submittedName>
</protein>
<keyword evidence="3" id="KW-1185">Reference proteome</keyword>
<keyword evidence="1" id="KW-1133">Transmembrane helix</keyword>
<name>A0A3D8M964_9ALTE</name>
<feature type="transmembrane region" description="Helical" evidence="1">
    <location>
        <begin position="20"/>
        <end position="38"/>
    </location>
</feature>
<sequence length="210" mass="23703">MGVTHLFVTFYFDEQALNEFAAFGITLIFLPCISAMGIKTSSGKLANVRPMGKTGSTLELTLHDLGNIERVEADDGRVVFSSCAPLERIEVDASDNLCNKFIEEFISSADVLVCRGSNEVQVKMVCKCIELGVLPVLPSDDINELAFLPDNFHRLISRIWKKLYFSPNPNENLSVSINEFNESRQFLNCYSKENEQYIRVLLEFAFSFLH</sequence>
<comment type="caution">
    <text evidence="2">The sequence shown here is derived from an EMBL/GenBank/DDBJ whole genome shotgun (WGS) entry which is preliminary data.</text>
</comment>
<proteinExistence type="predicted"/>
<organism evidence="2 3">
    <name type="scientific">Alteromonas aestuariivivens</name>
    <dbReference type="NCBI Taxonomy" id="1938339"/>
    <lineage>
        <taxon>Bacteria</taxon>
        <taxon>Pseudomonadati</taxon>
        <taxon>Pseudomonadota</taxon>
        <taxon>Gammaproteobacteria</taxon>
        <taxon>Alteromonadales</taxon>
        <taxon>Alteromonadaceae</taxon>
        <taxon>Alteromonas/Salinimonas group</taxon>
        <taxon>Alteromonas</taxon>
    </lineage>
</organism>
<gene>
    <name evidence="2" type="ORF">DXV75_06110</name>
</gene>
<dbReference type="AlphaFoldDB" id="A0A3D8M964"/>
<dbReference type="EMBL" id="QRHA01000004">
    <property type="protein sequence ID" value="RDV26567.1"/>
    <property type="molecule type" value="Genomic_DNA"/>
</dbReference>
<evidence type="ECO:0000313" key="3">
    <source>
        <dbReference type="Proteomes" id="UP000256561"/>
    </source>
</evidence>
<evidence type="ECO:0000313" key="2">
    <source>
        <dbReference type="EMBL" id="RDV26567.1"/>
    </source>
</evidence>
<accession>A0A3D8M964</accession>
<keyword evidence="1" id="KW-0812">Transmembrane</keyword>
<keyword evidence="1" id="KW-0472">Membrane</keyword>
<reference evidence="3" key="1">
    <citation type="submission" date="2018-08" db="EMBL/GenBank/DDBJ databases">
        <authorList>
            <person name="Zhang J."/>
            <person name="Du Z.-J."/>
        </authorList>
    </citation>
    <scope>NUCLEOTIDE SEQUENCE [LARGE SCALE GENOMIC DNA]</scope>
    <source>
        <strain evidence="3">KCTC 52655</strain>
    </source>
</reference>
<dbReference type="Proteomes" id="UP000256561">
    <property type="component" value="Unassembled WGS sequence"/>
</dbReference>
<evidence type="ECO:0000256" key="1">
    <source>
        <dbReference type="SAM" id="Phobius"/>
    </source>
</evidence>